<sequence>MFKNPSLIAMIVLFFLGTFFLFFQHMPRGIIPSSSPSLSQGMLLDPNNVNGMALVYNGLPYTLNLKQQMQMIDFINHSNSFEGRFLPEKSLGFDSLSIYLFGDKEGLNLVPIVYFKNNLIFQIPKLKEGAFIEESEGKLKALISSLHD</sequence>
<comment type="caution">
    <text evidence="2">The sequence shown here is derived from an EMBL/GenBank/DDBJ whole genome shotgun (WGS) entry which is preliminary data.</text>
</comment>
<feature type="transmembrane region" description="Helical" evidence="1">
    <location>
        <begin position="6"/>
        <end position="23"/>
    </location>
</feature>
<keyword evidence="3" id="KW-1185">Reference proteome</keyword>
<dbReference type="Proteomes" id="UP000031552">
    <property type="component" value="Unassembled WGS sequence"/>
</dbReference>
<accession>A0A090D3C2</accession>
<dbReference type="AlphaFoldDB" id="A0A090D3C2"/>
<dbReference type="eggNOG" id="ENOG5033FJ3">
    <property type="taxonomic scope" value="Bacteria"/>
</dbReference>
<evidence type="ECO:0000256" key="1">
    <source>
        <dbReference type="SAM" id="Phobius"/>
    </source>
</evidence>
<name>A0A090D3C2_9BACT</name>
<organism evidence="2 3">
    <name type="scientific">Candidatus Criblamydia sequanensis CRIB-18</name>
    <dbReference type="NCBI Taxonomy" id="1437425"/>
    <lineage>
        <taxon>Bacteria</taxon>
        <taxon>Pseudomonadati</taxon>
        <taxon>Chlamydiota</taxon>
        <taxon>Chlamydiia</taxon>
        <taxon>Parachlamydiales</taxon>
        <taxon>Candidatus Criblamydiaceae</taxon>
        <taxon>Candidatus Criblamydia</taxon>
    </lineage>
</organism>
<gene>
    <name evidence="2" type="ORF">CSEC_2322</name>
</gene>
<keyword evidence="1" id="KW-0472">Membrane</keyword>
<evidence type="ECO:0000313" key="2">
    <source>
        <dbReference type="EMBL" id="CDR35128.1"/>
    </source>
</evidence>
<dbReference type="OrthoDB" id="9987724at2"/>
<keyword evidence="1" id="KW-0812">Transmembrane</keyword>
<dbReference type="RefSeq" id="WP_041018677.1">
    <property type="nucleotide sequence ID" value="NZ_CCEJ010000013.1"/>
</dbReference>
<reference evidence="2" key="1">
    <citation type="submission" date="2013-12" db="EMBL/GenBank/DDBJ databases">
        <authorList>
            <person name="Linke B."/>
        </authorList>
    </citation>
    <scope>NUCLEOTIDE SEQUENCE [LARGE SCALE GENOMIC DNA]</scope>
    <source>
        <strain evidence="2">CRIB-18</strain>
    </source>
</reference>
<keyword evidence="1" id="KW-1133">Transmembrane helix</keyword>
<dbReference type="STRING" id="1437425.CSEC_2322"/>
<evidence type="ECO:0000313" key="3">
    <source>
        <dbReference type="Proteomes" id="UP000031552"/>
    </source>
</evidence>
<protein>
    <submittedName>
        <fullName evidence="2">Secreted protein</fullName>
    </submittedName>
</protein>
<proteinExistence type="predicted"/>
<dbReference type="EMBL" id="CCEJ010000013">
    <property type="protein sequence ID" value="CDR35128.1"/>
    <property type="molecule type" value="Genomic_DNA"/>
</dbReference>
<reference evidence="2" key="2">
    <citation type="submission" date="2014-09" db="EMBL/GenBank/DDBJ databases">
        <title>Criblamydia sequanensis harbors a mega-plasmid encoding arsenite resistance.</title>
        <authorList>
            <person name="Bertelli C."/>
            <person name="Goesmann A."/>
            <person name="Greub G."/>
        </authorList>
    </citation>
    <scope>NUCLEOTIDE SEQUENCE [LARGE SCALE GENOMIC DNA]</scope>
    <source>
        <strain evidence="2">CRIB-18</strain>
    </source>
</reference>